<feature type="domain" description="Ig-like" evidence="5">
    <location>
        <begin position="288"/>
        <end position="388"/>
    </location>
</feature>
<organism evidence="6 7">
    <name type="scientific">Perca fluviatilis</name>
    <name type="common">European perch</name>
    <dbReference type="NCBI Taxonomy" id="8168"/>
    <lineage>
        <taxon>Eukaryota</taxon>
        <taxon>Metazoa</taxon>
        <taxon>Chordata</taxon>
        <taxon>Craniata</taxon>
        <taxon>Vertebrata</taxon>
        <taxon>Euteleostomi</taxon>
        <taxon>Actinopterygii</taxon>
        <taxon>Neopterygii</taxon>
        <taxon>Teleostei</taxon>
        <taxon>Neoteleostei</taxon>
        <taxon>Acanthomorphata</taxon>
        <taxon>Eupercaria</taxon>
        <taxon>Perciformes</taxon>
        <taxon>Percoidei</taxon>
        <taxon>Percidae</taxon>
        <taxon>Percinae</taxon>
        <taxon>Perca</taxon>
    </lineage>
</organism>
<accession>A0A6A5ESE3</accession>
<evidence type="ECO:0000313" key="7">
    <source>
        <dbReference type="Proteomes" id="UP000465112"/>
    </source>
</evidence>
<gene>
    <name evidence="6" type="ORF">PFLUV_G00195650</name>
</gene>
<comment type="subcellular location">
    <subcellularLocation>
        <location evidence="1">Membrane</location>
        <topology evidence="1">Single-pass membrane protein</topology>
    </subcellularLocation>
</comment>
<sequence>MHTLDNSIYLASGNKNRLEQTDSQTPNPGIIYVCVLCQQGKNVSLTPTATQMITHWLAGIRSAAGALIAESNTSMTVSWRSRPKLFRICLLLCATGAVSGLIQLQPRNSAVLQGSDARFNATVQGNWMAMTWTFQGILVLIITESGDVTLSKEQFSARFCSSGDASCVEFTIHNVSRNESGPVMCTLLGGRSETAQLEVQEHGTVNITGENVTVMQGQQVEFRCVTSAWYPTPTINWTRNGHAVDSSLYNTSSMADGDTFNSTSVLKFQAESSTTVECWATVQALTNPQFSSVFLVVERGTVNITGENVTVMQGQQVEFRCVTSAWYPTPTINWTRNGHAVDSSLYNTSSMADGDTFNSTSVLKFQAESSTTVECWATVQALTNPQFSSVFLVVVPKPPDWTVLIAVVVSFGGSALLVLLIIGIIFCYKRRKEKKTNNLDEMRTQSQLSVVNAAGKGAYDNTGYVSEGQTSVAPSEHTDSGFCQAIGSNVYQVPVYGIQAANCNINTVDQSGFRKHRHVTIV</sequence>
<evidence type="ECO:0000256" key="1">
    <source>
        <dbReference type="ARBA" id="ARBA00004167"/>
    </source>
</evidence>
<dbReference type="PROSITE" id="PS50835">
    <property type="entry name" value="IG_LIKE"/>
    <property type="match status" value="2"/>
</dbReference>
<reference evidence="6 7" key="1">
    <citation type="submission" date="2019-06" db="EMBL/GenBank/DDBJ databases">
        <title>A chromosome-scale genome assembly of the European perch, Perca fluviatilis.</title>
        <authorList>
            <person name="Roques C."/>
            <person name="Zahm M."/>
            <person name="Cabau C."/>
            <person name="Klopp C."/>
            <person name="Bouchez O."/>
            <person name="Donnadieu C."/>
            <person name="Kuhl H."/>
            <person name="Gislard M."/>
            <person name="Guendouz S."/>
            <person name="Journot L."/>
            <person name="Haffray P."/>
            <person name="Bestin A."/>
            <person name="Morvezen R."/>
            <person name="Feron R."/>
            <person name="Wen M."/>
            <person name="Jouanno E."/>
            <person name="Herpin A."/>
            <person name="Schartl M."/>
            <person name="Postlethwait J."/>
            <person name="Schaerlinger B."/>
            <person name="Chardard D."/>
            <person name="Lecocq T."/>
            <person name="Poncet C."/>
            <person name="Jaffrelo L."/>
            <person name="Lampietro C."/>
            <person name="Guiguen Y."/>
        </authorList>
    </citation>
    <scope>NUCLEOTIDE SEQUENCE [LARGE SCALE GENOMIC DNA]</scope>
    <source>
        <tissue evidence="6">Blood</tissue>
    </source>
</reference>
<evidence type="ECO:0000256" key="2">
    <source>
        <dbReference type="ARBA" id="ARBA00023136"/>
    </source>
</evidence>
<feature type="transmembrane region" description="Helical" evidence="4">
    <location>
        <begin position="401"/>
        <end position="428"/>
    </location>
</feature>
<dbReference type="SUPFAM" id="SSF48726">
    <property type="entry name" value="Immunoglobulin"/>
    <property type="match status" value="3"/>
</dbReference>
<keyword evidence="4" id="KW-1133">Transmembrane helix</keyword>
<keyword evidence="7" id="KW-1185">Reference proteome</keyword>
<keyword evidence="4" id="KW-0812">Transmembrane</keyword>
<evidence type="ECO:0000313" key="6">
    <source>
        <dbReference type="EMBL" id="KAF1378933.1"/>
    </source>
</evidence>
<dbReference type="PANTHER" id="PTHR44991:SF1">
    <property type="entry name" value="IMMUNOGLOBULIN SUPERFAMILY MEMBER 5"/>
    <property type="match status" value="1"/>
</dbReference>
<dbReference type="InterPro" id="IPR013162">
    <property type="entry name" value="CD80_C2-set"/>
</dbReference>
<dbReference type="InterPro" id="IPR036179">
    <property type="entry name" value="Ig-like_dom_sf"/>
</dbReference>
<dbReference type="Gene3D" id="2.60.40.10">
    <property type="entry name" value="Immunoglobulins"/>
    <property type="match status" value="3"/>
</dbReference>
<dbReference type="Proteomes" id="UP000465112">
    <property type="component" value="Chromosome 16"/>
</dbReference>
<proteinExistence type="predicted"/>
<dbReference type="InterPro" id="IPR003599">
    <property type="entry name" value="Ig_sub"/>
</dbReference>
<dbReference type="InterPro" id="IPR013783">
    <property type="entry name" value="Ig-like_fold"/>
</dbReference>
<dbReference type="Pfam" id="PF08205">
    <property type="entry name" value="C2-set_2"/>
    <property type="match status" value="2"/>
</dbReference>
<dbReference type="SMART" id="SM00407">
    <property type="entry name" value="IGc1"/>
    <property type="match status" value="2"/>
</dbReference>
<evidence type="ECO:0000259" key="5">
    <source>
        <dbReference type="PROSITE" id="PS50835"/>
    </source>
</evidence>
<name>A0A6A5ESE3_PERFL</name>
<dbReference type="InterPro" id="IPR007110">
    <property type="entry name" value="Ig-like_dom"/>
</dbReference>
<dbReference type="PANTHER" id="PTHR44991">
    <property type="entry name" value="IMMUNOGLOBULIN SUPERFAMILY MEMBER 5"/>
    <property type="match status" value="1"/>
</dbReference>
<dbReference type="InterPro" id="IPR003597">
    <property type="entry name" value="Ig_C1-set"/>
</dbReference>
<dbReference type="GO" id="GO:0016020">
    <property type="term" value="C:membrane"/>
    <property type="evidence" value="ECO:0007669"/>
    <property type="project" value="UniProtKB-SubCell"/>
</dbReference>
<dbReference type="SMART" id="SM00409">
    <property type="entry name" value="IG"/>
    <property type="match status" value="3"/>
</dbReference>
<protein>
    <recommendedName>
        <fullName evidence="5">Ig-like domain-containing protein</fullName>
    </recommendedName>
</protein>
<evidence type="ECO:0000256" key="3">
    <source>
        <dbReference type="ARBA" id="ARBA00023157"/>
    </source>
</evidence>
<feature type="domain" description="Ig-like" evidence="5">
    <location>
        <begin position="182"/>
        <end position="278"/>
    </location>
</feature>
<keyword evidence="3" id="KW-1015">Disulfide bond</keyword>
<evidence type="ECO:0000256" key="4">
    <source>
        <dbReference type="SAM" id="Phobius"/>
    </source>
</evidence>
<dbReference type="EMBL" id="VHII01000016">
    <property type="protein sequence ID" value="KAF1378933.1"/>
    <property type="molecule type" value="Genomic_DNA"/>
</dbReference>
<comment type="caution">
    <text evidence="6">The sequence shown here is derived from an EMBL/GenBank/DDBJ whole genome shotgun (WGS) entry which is preliminary data.</text>
</comment>
<keyword evidence="2 4" id="KW-0472">Membrane</keyword>
<dbReference type="AlphaFoldDB" id="A0A6A5ESE3"/>